<evidence type="ECO:0000256" key="2">
    <source>
        <dbReference type="ARBA" id="ARBA00022723"/>
    </source>
</evidence>
<organism evidence="7 8">
    <name type="scientific">Actinomadura adrarensis</name>
    <dbReference type="NCBI Taxonomy" id="1819600"/>
    <lineage>
        <taxon>Bacteria</taxon>
        <taxon>Bacillati</taxon>
        <taxon>Actinomycetota</taxon>
        <taxon>Actinomycetes</taxon>
        <taxon>Streptosporangiales</taxon>
        <taxon>Thermomonosporaceae</taxon>
        <taxon>Actinomadura</taxon>
    </lineage>
</organism>
<evidence type="ECO:0000256" key="3">
    <source>
        <dbReference type="ARBA" id="ARBA00022833"/>
    </source>
</evidence>
<dbReference type="InterPro" id="IPR002328">
    <property type="entry name" value="ADH_Zn_CS"/>
</dbReference>
<proteinExistence type="inferred from homology"/>
<name>A0ABW3CI54_9ACTN</name>
<dbReference type="PROSITE" id="PS00059">
    <property type="entry name" value="ADH_ZINC"/>
    <property type="match status" value="1"/>
</dbReference>
<gene>
    <name evidence="7" type="ORF">ACFQ07_18345</name>
</gene>
<comment type="caution">
    <text evidence="7">The sequence shown here is derived from an EMBL/GenBank/DDBJ whole genome shotgun (WGS) entry which is preliminary data.</text>
</comment>
<keyword evidence="3" id="KW-0862">Zinc</keyword>
<reference evidence="8" key="1">
    <citation type="journal article" date="2019" name="Int. J. Syst. Evol. Microbiol.">
        <title>The Global Catalogue of Microorganisms (GCM) 10K type strain sequencing project: providing services to taxonomists for standard genome sequencing and annotation.</title>
        <authorList>
            <consortium name="The Broad Institute Genomics Platform"/>
            <consortium name="The Broad Institute Genome Sequencing Center for Infectious Disease"/>
            <person name="Wu L."/>
            <person name="Ma J."/>
        </authorList>
    </citation>
    <scope>NUCLEOTIDE SEQUENCE [LARGE SCALE GENOMIC DNA]</scope>
    <source>
        <strain evidence="8">JCM 31696</strain>
    </source>
</reference>
<keyword evidence="8" id="KW-1185">Reference proteome</keyword>
<evidence type="ECO:0000313" key="8">
    <source>
        <dbReference type="Proteomes" id="UP001597083"/>
    </source>
</evidence>
<dbReference type="SUPFAM" id="SSF50129">
    <property type="entry name" value="GroES-like"/>
    <property type="match status" value="1"/>
</dbReference>
<dbReference type="Proteomes" id="UP001597083">
    <property type="component" value="Unassembled WGS sequence"/>
</dbReference>
<sequence length="165" mass="17410">MKTKAAILTAARRPFEIVELDLDGPKEGEILIRYTAAGLCHSDLHLIDGDIEPRFPIVGGHEGAGIVEEVGPGVTKMKPGDHVVCSFIPSCGHCRYCSTGRQSLCDLGAGIAVGCLPDQTFRMRLDGEDVGGMCMLGTFAQYGVISQDSAVVVDPGIPLEVAVLV</sequence>
<feature type="non-terminal residue" evidence="7">
    <location>
        <position position="165"/>
    </location>
</feature>
<dbReference type="PANTHER" id="PTHR43880:SF12">
    <property type="entry name" value="ALCOHOL DEHYDROGENASE CLASS-3"/>
    <property type="match status" value="1"/>
</dbReference>
<keyword evidence="5" id="KW-0520">NAD</keyword>
<evidence type="ECO:0000256" key="4">
    <source>
        <dbReference type="ARBA" id="ARBA00023002"/>
    </source>
</evidence>
<keyword evidence="4" id="KW-0560">Oxidoreductase</keyword>
<dbReference type="Pfam" id="PF08240">
    <property type="entry name" value="ADH_N"/>
    <property type="match status" value="1"/>
</dbReference>
<evidence type="ECO:0000256" key="1">
    <source>
        <dbReference type="ARBA" id="ARBA00008072"/>
    </source>
</evidence>
<evidence type="ECO:0000259" key="6">
    <source>
        <dbReference type="Pfam" id="PF08240"/>
    </source>
</evidence>
<keyword evidence="2" id="KW-0479">Metal-binding</keyword>
<dbReference type="Gene3D" id="3.90.180.10">
    <property type="entry name" value="Medium-chain alcohol dehydrogenases, catalytic domain"/>
    <property type="match status" value="1"/>
</dbReference>
<evidence type="ECO:0000313" key="7">
    <source>
        <dbReference type="EMBL" id="MFD0854204.1"/>
    </source>
</evidence>
<dbReference type="InterPro" id="IPR013154">
    <property type="entry name" value="ADH-like_N"/>
</dbReference>
<feature type="domain" description="Alcohol dehydrogenase-like N-terminal" evidence="6">
    <location>
        <begin position="27"/>
        <end position="151"/>
    </location>
</feature>
<evidence type="ECO:0000256" key="5">
    <source>
        <dbReference type="ARBA" id="ARBA00023027"/>
    </source>
</evidence>
<protein>
    <submittedName>
        <fullName evidence="7">Alcohol dehydrogenase catalytic domain-containing protein</fullName>
    </submittedName>
</protein>
<comment type="similarity">
    <text evidence="1">Belongs to the zinc-containing alcohol dehydrogenase family.</text>
</comment>
<dbReference type="PANTHER" id="PTHR43880">
    <property type="entry name" value="ALCOHOL DEHYDROGENASE"/>
    <property type="match status" value="1"/>
</dbReference>
<accession>A0ABW3CI54</accession>
<dbReference type="EMBL" id="JBHTIR010002767">
    <property type="protein sequence ID" value="MFD0854204.1"/>
    <property type="molecule type" value="Genomic_DNA"/>
</dbReference>
<dbReference type="InterPro" id="IPR011032">
    <property type="entry name" value="GroES-like_sf"/>
</dbReference>